<evidence type="ECO:0000313" key="3">
    <source>
        <dbReference type="Proteomes" id="UP000299102"/>
    </source>
</evidence>
<dbReference type="Proteomes" id="UP000299102">
    <property type="component" value="Unassembled WGS sequence"/>
</dbReference>
<comment type="caution">
    <text evidence="2">The sequence shown here is derived from an EMBL/GenBank/DDBJ whole genome shotgun (WGS) entry which is preliminary data.</text>
</comment>
<dbReference type="EMBL" id="BGZK01000084">
    <property type="protein sequence ID" value="GBP17045.1"/>
    <property type="molecule type" value="Genomic_DNA"/>
</dbReference>
<gene>
    <name evidence="2" type="ORF">EVAR_8117_1</name>
</gene>
<protein>
    <submittedName>
        <fullName evidence="2">Uncharacterized protein</fullName>
    </submittedName>
</protein>
<keyword evidence="3" id="KW-1185">Reference proteome</keyword>
<sequence>MVDGFIALRVALAPQPQRSRRPSPRRPHARDPPAFHWNISHGPAPRKKPHTADSSVRSGSAKCCAEWIIALFNDFGIGAIAASACSVHVARQPRGILLMQRLLI</sequence>
<feature type="region of interest" description="Disordered" evidence="1">
    <location>
        <begin position="14"/>
        <end position="57"/>
    </location>
</feature>
<proteinExistence type="predicted"/>
<dbReference type="AlphaFoldDB" id="A0A4C1TSR7"/>
<reference evidence="2 3" key="1">
    <citation type="journal article" date="2019" name="Commun. Biol.">
        <title>The bagworm genome reveals a unique fibroin gene that provides high tensile strength.</title>
        <authorList>
            <person name="Kono N."/>
            <person name="Nakamura H."/>
            <person name="Ohtoshi R."/>
            <person name="Tomita M."/>
            <person name="Numata K."/>
            <person name="Arakawa K."/>
        </authorList>
    </citation>
    <scope>NUCLEOTIDE SEQUENCE [LARGE SCALE GENOMIC DNA]</scope>
</reference>
<evidence type="ECO:0000256" key="1">
    <source>
        <dbReference type="SAM" id="MobiDB-lite"/>
    </source>
</evidence>
<accession>A0A4C1TSR7</accession>
<feature type="compositionally biased region" description="Basic residues" evidence="1">
    <location>
        <begin position="18"/>
        <end position="28"/>
    </location>
</feature>
<name>A0A4C1TSR7_EUMVA</name>
<evidence type="ECO:0000313" key="2">
    <source>
        <dbReference type="EMBL" id="GBP17045.1"/>
    </source>
</evidence>
<organism evidence="2 3">
    <name type="scientific">Eumeta variegata</name>
    <name type="common">Bagworm moth</name>
    <name type="synonym">Eumeta japonica</name>
    <dbReference type="NCBI Taxonomy" id="151549"/>
    <lineage>
        <taxon>Eukaryota</taxon>
        <taxon>Metazoa</taxon>
        <taxon>Ecdysozoa</taxon>
        <taxon>Arthropoda</taxon>
        <taxon>Hexapoda</taxon>
        <taxon>Insecta</taxon>
        <taxon>Pterygota</taxon>
        <taxon>Neoptera</taxon>
        <taxon>Endopterygota</taxon>
        <taxon>Lepidoptera</taxon>
        <taxon>Glossata</taxon>
        <taxon>Ditrysia</taxon>
        <taxon>Tineoidea</taxon>
        <taxon>Psychidae</taxon>
        <taxon>Oiketicinae</taxon>
        <taxon>Eumeta</taxon>
    </lineage>
</organism>